<dbReference type="NCBIfam" id="TIGR01643">
    <property type="entry name" value="YD_repeat_2x"/>
    <property type="match status" value="1"/>
</dbReference>
<comment type="caution">
    <text evidence="1">The sequence shown here is derived from an EMBL/GenBank/DDBJ whole genome shotgun (WGS) entry which is preliminary data.</text>
</comment>
<evidence type="ECO:0000313" key="2">
    <source>
        <dbReference type="Proteomes" id="UP000076962"/>
    </source>
</evidence>
<organism evidence="1 2">
    <name type="scientific">Candidatus Thiomargarita nelsonii</name>
    <dbReference type="NCBI Taxonomy" id="1003181"/>
    <lineage>
        <taxon>Bacteria</taxon>
        <taxon>Pseudomonadati</taxon>
        <taxon>Pseudomonadota</taxon>
        <taxon>Gammaproteobacteria</taxon>
        <taxon>Thiotrichales</taxon>
        <taxon>Thiotrichaceae</taxon>
        <taxon>Thiomargarita</taxon>
    </lineage>
</organism>
<accession>A0A176S7C6</accession>
<proteinExistence type="predicted"/>
<keyword evidence="2" id="KW-1185">Reference proteome</keyword>
<evidence type="ECO:0000313" key="1">
    <source>
        <dbReference type="EMBL" id="OAD23935.1"/>
    </source>
</evidence>
<reference evidence="1 2" key="1">
    <citation type="submission" date="2016-05" db="EMBL/GenBank/DDBJ databases">
        <title>Single-cell genome of chain-forming Candidatus Thiomargarita nelsonii and comparison to other large sulfur-oxidizing bacteria.</title>
        <authorList>
            <person name="Winkel M."/>
            <person name="Salman V."/>
            <person name="Woyke T."/>
            <person name="Schulz-Vogt H."/>
            <person name="Richter M."/>
            <person name="Flood B."/>
            <person name="Bailey J."/>
            <person name="Amann R."/>
            <person name="Mussmann M."/>
        </authorList>
    </citation>
    <scope>NUCLEOTIDE SEQUENCE [LARGE SCALE GENOMIC DNA]</scope>
    <source>
        <strain evidence="1 2">THI036</strain>
    </source>
</reference>
<gene>
    <name evidence="1" type="ORF">THIOM_000222</name>
</gene>
<dbReference type="Proteomes" id="UP000076962">
    <property type="component" value="Unassembled WGS sequence"/>
</dbReference>
<dbReference type="AlphaFoldDB" id="A0A176S7C6"/>
<dbReference type="EMBL" id="LUTY01000092">
    <property type="protein sequence ID" value="OAD23935.1"/>
    <property type="molecule type" value="Genomic_DNA"/>
</dbReference>
<protein>
    <submittedName>
        <fullName evidence="1">Rhs family protein</fullName>
    </submittedName>
</protein>
<dbReference type="InterPro" id="IPR006530">
    <property type="entry name" value="YD"/>
</dbReference>
<feature type="non-terminal residue" evidence="1">
    <location>
        <position position="216"/>
    </location>
</feature>
<sequence>MITKHIYNSHGYLTAIQDENSQSYWQAGSLNARGQWEQFTLGNGLQTTKTYDTETGRLSRVQTGTVQDMAFSFDIIGNLIQRKDQQVNVNLQEDFTYDSLNRLTQSTVQGQAPITVSYDALGNITEKSGVGTYIYGQNGAGPHAVTSIIGDKANTYSYDQNGNRLTATGQNIVYSSFNKPTEISEGDTVLRFAYSPEYARYQQTVEKQGDIVEIKT</sequence>
<dbReference type="Gene3D" id="2.180.10.10">
    <property type="entry name" value="RHS repeat-associated core"/>
    <property type="match status" value="1"/>
</dbReference>
<name>A0A176S7C6_9GAMM</name>